<feature type="transmembrane region" description="Helical" evidence="6">
    <location>
        <begin position="140"/>
        <end position="164"/>
    </location>
</feature>
<dbReference type="RefSeq" id="WP_075944848.1">
    <property type="nucleotide sequence ID" value="NZ_LT629709.1"/>
</dbReference>
<evidence type="ECO:0000256" key="3">
    <source>
        <dbReference type="ARBA" id="ARBA00022692"/>
    </source>
</evidence>
<dbReference type="Gene3D" id="1.20.1250.20">
    <property type="entry name" value="MFS general substrate transporter like domains"/>
    <property type="match status" value="1"/>
</dbReference>
<evidence type="ECO:0000256" key="1">
    <source>
        <dbReference type="ARBA" id="ARBA00004141"/>
    </source>
</evidence>
<keyword evidence="11" id="KW-1185">Reference proteome</keyword>
<dbReference type="Proteomes" id="UP000186756">
    <property type="component" value="Unassembled WGS sequence"/>
</dbReference>
<dbReference type="PRINTS" id="PR01036">
    <property type="entry name" value="TCRTETB"/>
</dbReference>
<feature type="transmembrane region" description="Helical" evidence="6">
    <location>
        <begin position="358"/>
        <end position="375"/>
    </location>
</feature>
<feature type="transmembrane region" description="Helical" evidence="6">
    <location>
        <begin position="82"/>
        <end position="101"/>
    </location>
</feature>
<feature type="transmembrane region" description="Helical" evidence="6">
    <location>
        <begin position="270"/>
        <end position="293"/>
    </location>
</feature>
<feature type="transmembrane region" description="Helical" evidence="6">
    <location>
        <begin position="405"/>
        <end position="425"/>
    </location>
</feature>
<evidence type="ECO:0000256" key="6">
    <source>
        <dbReference type="SAM" id="Phobius"/>
    </source>
</evidence>
<feature type="transmembrane region" description="Helical" evidence="6">
    <location>
        <begin position="445"/>
        <end position="464"/>
    </location>
</feature>
<dbReference type="InterPro" id="IPR036259">
    <property type="entry name" value="MFS_trans_sf"/>
</dbReference>
<keyword evidence="2" id="KW-0813">Transport</keyword>
<feature type="transmembrane region" description="Helical" evidence="6">
    <location>
        <begin position="202"/>
        <end position="223"/>
    </location>
</feature>
<dbReference type="Gene3D" id="1.20.1720.10">
    <property type="entry name" value="Multidrug resistance protein D"/>
    <property type="match status" value="1"/>
</dbReference>
<feature type="transmembrane region" description="Helical" evidence="6">
    <location>
        <begin position="170"/>
        <end position="190"/>
    </location>
</feature>
<dbReference type="EMBL" id="LT629709">
    <property type="protein sequence ID" value="SDP73764.1"/>
    <property type="molecule type" value="Genomic_DNA"/>
</dbReference>
<reference evidence="10 12" key="1">
    <citation type="submission" date="2016-10" db="EMBL/GenBank/DDBJ databases">
        <authorList>
            <person name="de Groot N.N."/>
        </authorList>
    </citation>
    <scope>NUCLEOTIDE SEQUENCE [LARGE SCALE GENOMIC DNA]</scope>
    <source>
        <strain evidence="10 12">BS3776</strain>
    </source>
</reference>
<evidence type="ECO:0000256" key="4">
    <source>
        <dbReference type="ARBA" id="ARBA00022989"/>
    </source>
</evidence>
<feature type="transmembrane region" description="Helical" evidence="6">
    <location>
        <begin position="229"/>
        <end position="249"/>
    </location>
</feature>
<dbReference type="InterPro" id="IPR011701">
    <property type="entry name" value="MFS"/>
</dbReference>
<dbReference type="EMBL" id="MSTQ01000001">
    <property type="protein sequence ID" value="OLU06192.1"/>
    <property type="molecule type" value="Genomic_DNA"/>
</dbReference>
<dbReference type="OrthoDB" id="9812221at2"/>
<name>A0A1H0V5Y8_PSERE</name>
<dbReference type="EMBL" id="VZPS01000001">
    <property type="protein sequence ID" value="KAB0488698.1"/>
    <property type="molecule type" value="Genomic_DNA"/>
</dbReference>
<dbReference type="GO" id="GO:0022857">
    <property type="term" value="F:transmembrane transporter activity"/>
    <property type="evidence" value="ECO:0007669"/>
    <property type="project" value="InterPro"/>
</dbReference>
<dbReference type="CDD" id="cd17321">
    <property type="entry name" value="MFS_MMR_MDR_like"/>
    <property type="match status" value="1"/>
</dbReference>
<dbReference type="PROSITE" id="PS50850">
    <property type="entry name" value="MFS"/>
    <property type="match status" value="1"/>
</dbReference>
<feature type="transmembrane region" description="Helical" evidence="6">
    <location>
        <begin position="299"/>
        <end position="322"/>
    </location>
</feature>
<gene>
    <name evidence="9" type="ORF">BVK86_02190</name>
    <name evidence="8" type="ORF">F7R15_02205</name>
    <name evidence="10" type="ORF">SAMN04490202_5885</name>
</gene>
<dbReference type="SUPFAM" id="SSF103473">
    <property type="entry name" value="MFS general substrate transporter"/>
    <property type="match status" value="1"/>
</dbReference>
<keyword evidence="5 6" id="KW-0472">Membrane</keyword>
<dbReference type="AlphaFoldDB" id="A0A1H0V5Y8"/>
<protein>
    <submittedName>
        <fullName evidence="10">Drug resistance transporter, EmrB/QacA subfamily</fullName>
    </submittedName>
    <submittedName>
        <fullName evidence="8">MFS transporter</fullName>
    </submittedName>
</protein>
<dbReference type="Pfam" id="PF07690">
    <property type="entry name" value="MFS_1"/>
    <property type="match status" value="1"/>
</dbReference>
<feature type="transmembrane region" description="Helical" evidence="6">
    <location>
        <begin position="334"/>
        <end position="352"/>
    </location>
</feature>
<evidence type="ECO:0000313" key="10">
    <source>
        <dbReference type="EMBL" id="SDP73764.1"/>
    </source>
</evidence>
<feature type="transmembrane region" description="Helical" evidence="6">
    <location>
        <begin position="54"/>
        <end position="70"/>
    </location>
</feature>
<accession>A0A1H0V5Y8</accession>
<feature type="domain" description="Major facilitator superfamily (MFS) profile" evidence="7">
    <location>
        <begin position="16"/>
        <end position="465"/>
    </location>
</feature>
<dbReference type="PANTHER" id="PTHR42718:SF9">
    <property type="entry name" value="MAJOR FACILITATOR SUPERFAMILY MULTIDRUG TRANSPORTER MFSC"/>
    <property type="match status" value="1"/>
</dbReference>
<proteinExistence type="predicted"/>
<evidence type="ECO:0000259" key="7">
    <source>
        <dbReference type="PROSITE" id="PS50850"/>
    </source>
</evidence>
<sequence>MPSTTAITPTLSVRWALVSLSLSMLLSSLGTSIANVGLPTLATVFDASFQQVQWIVLAYLLAITTLIVSVGRLGDLIGRRRLLLSGIGLFTLASALCGLAPTLDLLIGARALQGLGAAIMMALTLAFVGETVSKEKTGSAMGLLGTLSAIGTAMGPSLGGGLIAAFGWQAIFLITVPLGLMTLLLAHRYLPVDRPTAKRAVFDPLGTLVLALTLGAYALAMTLGRGHFGALNIALLLAACVGVGVFIWVEERVAAPLIRLAMFRDPQLSGSLVMSLLVTTVLMTTLVVGPFYLSQALGLNAIGVGLVMSVGPLVAALTGVPAGRIADRLGARRMTFAGLIAIALGCFLLSVLPSSYGIGGYIAPMVAITLGYAVFQTANNTAVMADVQAEHRGVVSGLLNLSRNLGLITGASVMGAVFATATATVDLSSAQPAVIASGMRLTFTVALGLMGIACLVAVGGRALTTGRDQR</sequence>
<keyword evidence="3 6" id="KW-0812">Transmembrane</keyword>
<dbReference type="Proteomes" id="UP000198549">
    <property type="component" value="Chromosome I"/>
</dbReference>
<reference evidence="11" key="3">
    <citation type="submission" date="2017-01" db="EMBL/GenBank/DDBJ databases">
        <authorList>
            <person name="Poblete-Castro I."/>
        </authorList>
    </citation>
    <scope>NUCLEOTIDE SEQUENCE [LARGE SCALE GENOMIC DNA]</scope>
    <source>
        <strain evidence="11">DSM 18361 / CCUG 53116 / MT1</strain>
    </source>
</reference>
<keyword evidence="4 6" id="KW-1133">Transmembrane helix</keyword>
<dbReference type="Proteomes" id="UP000460142">
    <property type="component" value="Unassembled WGS sequence"/>
</dbReference>
<comment type="subcellular location">
    <subcellularLocation>
        <location evidence="1">Membrane</location>
        <topology evidence="1">Multi-pass membrane protein</topology>
    </subcellularLocation>
</comment>
<evidence type="ECO:0000313" key="11">
    <source>
        <dbReference type="Proteomes" id="UP000186756"/>
    </source>
</evidence>
<feature type="transmembrane region" description="Helical" evidence="6">
    <location>
        <begin position="107"/>
        <end position="128"/>
    </location>
</feature>
<evidence type="ECO:0000256" key="5">
    <source>
        <dbReference type="ARBA" id="ARBA00023136"/>
    </source>
</evidence>
<dbReference type="InterPro" id="IPR020846">
    <property type="entry name" value="MFS_dom"/>
</dbReference>
<dbReference type="GO" id="GO:0016020">
    <property type="term" value="C:membrane"/>
    <property type="evidence" value="ECO:0007669"/>
    <property type="project" value="UniProtKB-SubCell"/>
</dbReference>
<evidence type="ECO:0000313" key="13">
    <source>
        <dbReference type="Proteomes" id="UP000460142"/>
    </source>
</evidence>
<organism evidence="10 12">
    <name type="scientific">Pseudomonas reinekei</name>
    <dbReference type="NCBI Taxonomy" id="395598"/>
    <lineage>
        <taxon>Bacteria</taxon>
        <taxon>Pseudomonadati</taxon>
        <taxon>Pseudomonadota</taxon>
        <taxon>Gammaproteobacteria</taxon>
        <taxon>Pseudomonadales</taxon>
        <taxon>Pseudomonadaceae</taxon>
        <taxon>Pseudomonas</taxon>
    </lineage>
</organism>
<evidence type="ECO:0000256" key="2">
    <source>
        <dbReference type="ARBA" id="ARBA00022448"/>
    </source>
</evidence>
<evidence type="ECO:0000313" key="9">
    <source>
        <dbReference type="EMBL" id="OLU06192.1"/>
    </source>
</evidence>
<reference evidence="8 13" key="4">
    <citation type="submission" date="2019-09" db="EMBL/GenBank/DDBJ databases">
        <title>Draft genome sequences of 48 bacterial type strains from the CCUG.</title>
        <authorList>
            <person name="Tunovic T."/>
            <person name="Pineiro-Iglesias B."/>
            <person name="Unosson C."/>
            <person name="Inganas E."/>
            <person name="Ohlen M."/>
            <person name="Cardew S."/>
            <person name="Jensie-Markopoulos S."/>
            <person name="Salva-Serra F."/>
            <person name="Jaen-Luchoro D."/>
            <person name="Karlsson R."/>
            <person name="Svensson-Stadler L."/>
            <person name="Chun J."/>
            <person name="Moore E."/>
        </authorList>
    </citation>
    <scope>NUCLEOTIDE SEQUENCE [LARGE SCALE GENOMIC DNA]</scope>
    <source>
        <strain evidence="8 13">CCUG 53116</strain>
    </source>
</reference>
<evidence type="ECO:0000313" key="8">
    <source>
        <dbReference type="EMBL" id="KAB0488698.1"/>
    </source>
</evidence>
<dbReference type="PANTHER" id="PTHR42718">
    <property type="entry name" value="MAJOR FACILITATOR SUPERFAMILY MULTIDRUG TRANSPORTER MFSC"/>
    <property type="match status" value="1"/>
</dbReference>
<evidence type="ECO:0000313" key="12">
    <source>
        <dbReference type="Proteomes" id="UP000198549"/>
    </source>
</evidence>
<reference evidence="9" key="2">
    <citation type="submission" date="2017-01" db="EMBL/GenBank/DDBJ databases">
        <authorList>
            <person name="Mah S.A."/>
            <person name="Swanson W.J."/>
            <person name="Moy G.W."/>
            <person name="Vacquier V.D."/>
        </authorList>
    </citation>
    <scope>NUCLEOTIDE SEQUENCE [LARGE SCALE GENOMIC DNA]</scope>
    <source>
        <strain evidence="9">MT1</strain>
    </source>
</reference>